<gene>
    <name evidence="1" type="ORF">PREDATOR_51</name>
</gene>
<accession>B3VM78</accession>
<dbReference type="OrthoDB" id="36034at10239"/>
<organism evidence="1 2">
    <name type="scientific">Mycobacterium phage Predator</name>
    <dbReference type="NCBI Taxonomy" id="543153"/>
    <lineage>
        <taxon>Viruses</taxon>
        <taxon>Duplodnaviria</taxon>
        <taxon>Heunggongvirae</taxon>
        <taxon>Uroviricota</taxon>
        <taxon>Caudoviricetes</taxon>
        <taxon>Predatorvirus</taxon>
        <taxon>Predatorvirus predator</taxon>
    </lineage>
</organism>
<protein>
    <submittedName>
        <fullName evidence="1">Uncharacterized protein</fullName>
    </submittedName>
</protein>
<evidence type="ECO:0000313" key="1">
    <source>
        <dbReference type="EMBL" id="ACF05148.1"/>
    </source>
</evidence>
<dbReference type="EMBL" id="EU770222">
    <property type="protein sequence ID" value="ACF05148.1"/>
    <property type="molecule type" value="Genomic_DNA"/>
</dbReference>
<name>B3VM78_9CAUD</name>
<dbReference type="RefSeq" id="YP_002003409.1">
    <property type="nucleotide sequence ID" value="NC_011039.1"/>
</dbReference>
<dbReference type="KEGG" id="vg:6450040"/>
<reference evidence="1 2" key="1">
    <citation type="submission" date="2008-05" db="EMBL/GenBank/DDBJ databases">
        <authorList>
            <person name="Weber R.J."/>
            <person name="Jacobs-Sera D."/>
            <person name="Houtz J."/>
            <person name="Hendrix R.W."/>
            <person name="Hatfull G.H."/>
        </authorList>
    </citation>
    <scope>NUCLEOTIDE SEQUENCE [LARGE SCALE GENOMIC DNA]</scope>
</reference>
<sequence length="124" mass="13806">MDVVKEALLHYRSMWAMWLELKHTTDAERELARLKIALIDAELNPSGPTLRPTGNVYPAFNPPEGDYHAFDPTTDLIRCANQGCGETIQQNENGTGWVHVETGNAYCDVPPRNPAYGKRANPLA</sequence>
<keyword evidence="2" id="KW-1185">Reference proteome</keyword>
<evidence type="ECO:0000313" key="2">
    <source>
        <dbReference type="Proteomes" id="UP000000621"/>
    </source>
</evidence>
<dbReference type="Proteomes" id="UP000000621">
    <property type="component" value="Segment"/>
</dbReference>
<proteinExistence type="predicted"/>